<dbReference type="SUPFAM" id="SSF51905">
    <property type="entry name" value="FAD/NAD(P)-binding domain"/>
    <property type="match status" value="1"/>
</dbReference>
<reference evidence="8" key="1">
    <citation type="journal article" date="2021" name="Front. Microbiol.">
        <title>Comprehensive Comparative Genomics and Phenotyping of Methylobacterium Species.</title>
        <authorList>
            <person name="Alessa O."/>
            <person name="Ogura Y."/>
            <person name="Fujitani Y."/>
            <person name="Takami H."/>
            <person name="Hayashi T."/>
            <person name="Sahin N."/>
            <person name="Tani A."/>
        </authorList>
    </citation>
    <scope>NUCLEOTIDE SEQUENCE</scope>
    <source>
        <strain evidence="8">DSM 19015</strain>
    </source>
</reference>
<evidence type="ECO:0000313" key="9">
    <source>
        <dbReference type="Proteomes" id="UP001055125"/>
    </source>
</evidence>
<dbReference type="Pfam" id="PF13450">
    <property type="entry name" value="NAD_binding_8"/>
    <property type="match status" value="1"/>
</dbReference>
<protein>
    <recommendedName>
        <fullName evidence="4">Tryptophan 2-monooxygenase</fullName>
        <ecNumber evidence="3">1.13.12.3</ecNumber>
    </recommendedName>
</protein>
<dbReference type="PANTHER" id="PTHR10742:SF410">
    <property type="entry name" value="LYSINE-SPECIFIC HISTONE DEMETHYLASE 2"/>
    <property type="match status" value="1"/>
</dbReference>
<evidence type="ECO:0000256" key="5">
    <source>
        <dbReference type="ARBA" id="ARBA00023070"/>
    </source>
</evidence>
<dbReference type="EMBL" id="BPQP01000069">
    <property type="protein sequence ID" value="GJD96804.1"/>
    <property type="molecule type" value="Genomic_DNA"/>
</dbReference>
<dbReference type="Proteomes" id="UP001055125">
    <property type="component" value="Unassembled WGS sequence"/>
</dbReference>
<feature type="domain" description="Amine oxidase" evidence="7">
    <location>
        <begin position="184"/>
        <end position="431"/>
    </location>
</feature>
<dbReference type="PANTHER" id="PTHR10742">
    <property type="entry name" value="FLAVIN MONOAMINE OXIDASE"/>
    <property type="match status" value="1"/>
</dbReference>
<comment type="catalytic activity">
    <reaction evidence="6">
        <text>L-tryptophan + O2 = indole-3-acetamide + CO2 + H2O</text>
        <dbReference type="Rhea" id="RHEA:16165"/>
        <dbReference type="ChEBI" id="CHEBI:15377"/>
        <dbReference type="ChEBI" id="CHEBI:15379"/>
        <dbReference type="ChEBI" id="CHEBI:16031"/>
        <dbReference type="ChEBI" id="CHEBI:16526"/>
        <dbReference type="ChEBI" id="CHEBI:57912"/>
        <dbReference type="EC" id="1.13.12.3"/>
    </reaction>
</comment>
<reference evidence="8" key="2">
    <citation type="submission" date="2021-08" db="EMBL/GenBank/DDBJ databases">
        <authorList>
            <person name="Tani A."/>
            <person name="Ola A."/>
            <person name="Ogura Y."/>
            <person name="Katsura K."/>
            <person name="Hayashi T."/>
        </authorList>
    </citation>
    <scope>NUCLEOTIDE SEQUENCE</scope>
    <source>
        <strain evidence="8">DSM 19015</strain>
    </source>
</reference>
<comment type="caution">
    <text evidence="8">The sequence shown here is derived from an EMBL/GenBank/DDBJ whole genome shotgun (WGS) entry which is preliminary data.</text>
</comment>
<organism evidence="8 9">
    <name type="scientific">Methylobacterium iners</name>
    <dbReference type="NCBI Taxonomy" id="418707"/>
    <lineage>
        <taxon>Bacteria</taxon>
        <taxon>Pseudomonadati</taxon>
        <taxon>Pseudomonadota</taxon>
        <taxon>Alphaproteobacteria</taxon>
        <taxon>Hyphomicrobiales</taxon>
        <taxon>Methylobacteriaceae</taxon>
        <taxon>Methylobacterium</taxon>
    </lineage>
</organism>
<sequence>MLNRIARPEHERFRPTIAPRFAELPADPEVVVIGAGAAGIAAARLLAARGVRVAVIEARGRVGGRVVTTHLRGHAVDLGAHWLHAGPINPLVQLGTVRGEPLRVAAQNSHLWVGRRPGRPAEASAHGRAFAVTDRFLTTEAARGGLDRPAARALPPGLGPWGERVALVHGLVSGRPLDEVSLQDFPSMEYGDNRFIAGGYGAYLARLAQGLPIALRTEATGIDWSGAGVRVETADGTALSARAVIITLPMMVLQQGPAFTPALPEAVRGAIDGFRPGIYEHAVLHWPSSPFRGADRLASIVGGRHMPPGLLTRLDGTPFHYFELDLPSCASLDARGGGPDGTRRFVRTVLAEHFGERALRDLTVSAVSEWRHDPWSRGSWAVVPPGHAGARQVLLEPIADRLWFAGEALSRLQWGTAGGAYEEGERAARAVAAALGR</sequence>
<keyword evidence="5" id="KW-0073">Auxin biosynthesis</keyword>
<dbReference type="InterPro" id="IPR050281">
    <property type="entry name" value="Flavin_monoamine_oxidase"/>
</dbReference>
<keyword evidence="9" id="KW-1185">Reference proteome</keyword>
<dbReference type="InterPro" id="IPR036188">
    <property type="entry name" value="FAD/NAD-bd_sf"/>
</dbReference>
<dbReference type="EC" id="1.13.12.3" evidence="3"/>
<proteinExistence type="inferred from homology"/>
<dbReference type="Gene3D" id="3.50.50.60">
    <property type="entry name" value="FAD/NAD(P)-binding domain"/>
    <property type="match status" value="3"/>
</dbReference>
<name>A0ABQ4S147_9HYPH</name>
<dbReference type="InterPro" id="IPR002937">
    <property type="entry name" value="Amino_oxidase"/>
</dbReference>
<evidence type="ECO:0000313" key="8">
    <source>
        <dbReference type="EMBL" id="GJD96804.1"/>
    </source>
</evidence>
<gene>
    <name evidence="8" type="primary">pao</name>
    <name evidence="8" type="ORF">OCOJLMKI_4029</name>
</gene>
<evidence type="ECO:0000259" key="7">
    <source>
        <dbReference type="Pfam" id="PF01593"/>
    </source>
</evidence>
<evidence type="ECO:0000256" key="1">
    <source>
        <dbReference type="ARBA" id="ARBA00004814"/>
    </source>
</evidence>
<comment type="similarity">
    <text evidence="2">Belongs to the tryptophan 2-monooxygenase family.</text>
</comment>
<dbReference type="Pfam" id="PF01593">
    <property type="entry name" value="Amino_oxidase"/>
    <property type="match status" value="1"/>
</dbReference>
<evidence type="ECO:0000256" key="3">
    <source>
        <dbReference type="ARBA" id="ARBA00012535"/>
    </source>
</evidence>
<evidence type="ECO:0000256" key="2">
    <source>
        <dbReference type="ARBA" id="ARBA00005833"/>
    </source>
</evidence>
<dbReference type="RefSeq" id="WP_238245895.1">
    <property type="nucleotide sequence ID" value="NZ_BPQP01000069.1"/>
</dbReference>
<evidence type="ECO:0000256" key="4">
    <source>
        <dbReference type="ARBA" id="ARBA00017871"/>
    </source>
</evidence>
<evidence type="ECO:0000256" key="6">
    <source>
        <dbReference type="ARBA" id="ARBA00047321"/>
    </source>
</evidence>
<accession>A0ABQ4S147</accession>
<comment type="pathway">
    <text evidence="1">Plant hormone metabolism; auxin biosynthesis.</text>
</comment>